<feature type="compositionally biased region" description="Basic and acidic residues" evidence="1">
    <location>
        <begin position="13"/>
        <end position="24"/>
    </location>
</feature>
<gene>
    <name evidence="2" type="ORF">FHK92_02215</name>
</gene>
<feature type="region of interest" description="Disordered" evidence="1">
    <location>
        <begin position="1"/>
        <end position="52"/>
    </location>
</feature>
<sequence>MRGSSNIYPGNIAHDRTKVSEAGRKSGRTTIASVDKSPLKAEIGRKPGRTSR</sequence>
<protein>
    <submittedName>
        <fullName evidence="2">Stress protein</fullName>
    </submittedName>
</protein>
<dbReference type="AlphaFoldDB" id="A0A7V8RHL1"/>
<dbReference type="EMBL" id="VDLV01000003">
    <property type="protein sequence ID" value="MBA1376647.1"/>
    <property type="molecule type" value="Genomic_DNA"/>
</dbReference>
<comment type="caution">
    <text evidence="2">The sequence shown here is derived from an EMBL/GenBank/DDBJ whole genome shotgun (WGS) entry which is preliminary data.</text>
</comment>
<reference evidence="2 3" key="1">
    <citation type="submission" date="2019-06" db="EMBL/GenBank/DDBJ databases">
        <title>Analysis of the biodiversity of Brassica napus bacterial endophytes for the selection of potential efficient biofertilizers for rapeseed crops.</title>
        <authorList>
            <person name="Jimenez-Gomez A."/>
            <person name="Saati-Santamaria Z."/>
            <person name="Menendez E."/>
            <person name="Rivas R."/>
            <person name="Mateos P.F."/>
            <person name="Velazquez E."/>
            <person name="Garcia-Fraile P."/>
        </authorList>
    </citation>
    <scope>NUCLEOTIDE SEQUENCE [LARGE SCALE GENOMIC DNA]</scope>
    <source>
        <strain evidence="2 3">CDVBN10</strain>
    </source>
</reference>
<dbReference type="Proteomes" id="UP000572407">
    <property type="component" value="Unassembled WGS sequence"/>
</dbReference>
<organism evidence="2 3">
    <name type="scientific">Pseudomonas brassicacearum subsp. neoaurantiaca</name>
    <dbReference type="NCBI Taxonomy" id="494916"/>
    <lineage>
        <taxon>Bacteria</taxon>
        <taxon>Pseudomonadati</taxon>
        <taxon>Pseudomonadota</taxon>
        <taxon>Gammaproteobacteria</taxon>
        <taxon>Pseudomonadales</taxon>
        <taxon>Pseudomonadaceae</taxon>
        <taxon>Pseudomonas</taxon>
    </lineage>
</organism>
<proteinExistence type="predicted"/>
<evidence type="ECO:0000313" key="3">
    <source>
        <dbReference type="Proteomes" id="UP000572407"/>
    </source>
</evidence>
<evidence type="ECO:0000313" key="2">
    <source>
        <dbReference type="EMBL" id="MBA1376647.1"/>
    </source>
</evidence>
<name>A0A7V8RHL1_9PSED</name>
<evidence type="ECO:0000256" key="1">
    <source>
        <dbReference type="SAM" id="MobiDB-lite"/>
    </source>
</evidence>
<accession>A0A7V8RHL1</accession>